<dbReference type="EMBL" id="NBIV01000290">
    <property type="protein sequence ID" value="PXF40491.1"/>
    <property type="molecule type" value="Genomic_DNA"/>
</dbReference>
<dbReference type="Gene3D" id="1.10.8.60">
    <property type="match status" value="1"/>
</dbReference>
<dbReference type="Pfam" id="PF00004">
    <property type="entry name" value="AAA"/>
    <property type="match status" value="1"/>
</dbReference>
<comment type="caution">
    <text evidence="5">The sequence shown here is derived from an EMBL/GenBank/DDBJ whole genome shotgun (WGS) entry which is preliminary data.</text>
</comment>
<dbReference type="SUPFAM" id="SSF52540">
    <property type="entry name" value="P-loop containing nucleoside triphosphate hydrolases"/>
    <property type="match status" value="1"/>
</dbReference>
<feature type="domain" description="ATPase AAA-type core" evidence="3">
    <location>
        <begin position="64"/>
        <end position="170"/>
    </location>
</feature>
<evidence type="ECO:0000256" key="2">
    <source>
        <dbReference type="ARBA" id="ARBA00022840"/>
    </source>
</evidence>
<accession>A0A2V3IEL6</accession>
<gene>
    <name evidence="5" type="ORF">BWQ96_09814</name>
</gene>
<feature type="domain" description="ClpA/ClpB AAA lid" evidence="4">
    <location>
        <begin position="227"/>
        <end position="292"/>
    </location>
</feature>
<dbReference type="PANTHER" id="PTHR11638:SF89">
    <property type="entry name" value="AAA+ ATPASE DOMAIN-CONTAINING PROTEIN"/>
    <property type="match status" value="1"/>
</dbReference>
<dbReference type="InterPro" id="IPR041546">
    <property type="entry name" value="ClpA/ClpB_AAA_lid"/>
</dbReference>
<evidence type="ECO:0000259" key="4">
    <source>
        <dbReference type="Pfam" id="PF17871"/>
    </source>
</evidence>
<dbReference type="OrthoDB" id="3899at2759"/>
<evidence type="ECO:0000313" key="5">
    <source>
        <dbReference type="EMBL" id="PXF40491.1"/>
    </source>
</evidence>
<dbReference type="PANTHER" id="PTHR11638">
    <property type="entry name" value="ATP-DEPENDENT CLP PROTEASE"/>
    <property type="match status" value="1"/>
</dbReference>
<reference evidence="5 6" key="1">
    <citation type="journal article" date="2018" name="Mol. Biol. Evol.">
        <title>Analysis of the draft genome of the red seaweed Gracilariopsis chorda provides insights into genome size evolution in Rhodophyta.</title>
        <authorList>
            <person name="Lee J."/>
            <person name="Yang E.C."/>
            <person name="Graf L."/>
            <person name="Yang J.H."/>
            <person name="Qiu H."/>
            <person name="Zel Zion U."/>
            <person name="Chan C.X."/>
            <person name="Stephens T.G."/>
            <person name="Weber A.P.M."/>
            <person name="Boo G.H."/>
            <person name="Boo S.M."/>
            <person name="Kim K.M."/>
            <person name="Shin Y."/>
            <person name="Jung M."/>
            <person name="Lee S.J."/>
            <person name="Yim H.S."/>
            <person name="Lee J.H."/>
            <person name="Bhattacharya D."/>
            <person name="Yoon H.S."/>
        </authorList>
    </citation>
    <scope>NUCLEOTIDE SEQUENCE [LARGE SCALE GENOMIC DNA]</scope>
    <source>
        <strain evidence="5 6">SKKU-2015</strain>
        <tissue evidence="5">Whole body</tissue>
    </source>
</reference>
<dbReference type="AlphaFoldDB" id="A0A2V3IEL6"/>
<dbReference type="Gene3D" id="3.40.50.300">
    <property type="entry name" value="P-loop containing nucleotide triphosphate hydrolases"/>
    <property type="match status" value="1"/>
</dbReference>
<keyword evidence="1" id="KW-0547">Nucleotide-binding</keyword>
<evidence type="ECO:0000259" key="3">
    <source>
        <dbReference type="Pfam" id="PF00004"/>
    </source>
</evidence>
<dbReference type="InterPro" id="IPR027417">
    <property type="entry name" value="P-loop_NTPase"/>
</dbReference>
<evidence type="ECO:0000256" key="1">
    <source>
        <dbReference type="ARBA" id="ARBA00022741"/>
    </source>
</evidence>
<sequence>MQSATRTAEKSSSSGNFEAFEQLLTIPYVYCISHRVGELEQFPFEAYDDVIDETLKAICNGNSVLLVGEPGIGKRSLSLGLARRLASLRKESGNPLYSRTVYTLSLGNYFWSGGGSNNIKEMQQNVRNVFSLVEEAGPEHIVLCIDDIDILGFVDRLVNETGEASQSKQLFSLENTLRFLLFDKKVLCLCTCIRSAYKRLIDSDTYYDEKFTKAFRVIHMKPPNASVSLQILKAHKSRIEVENNASITDEAVVSTVHCADRYLSHRAMPEKAIDVLSAACSLVRTNKCKNTEPDKSSSSTEVVVDRKDVESLIHAWCGVTVQHDAEMP</sequence>
<dbReference type="InterPro" id="IPR050130">
    <property type="entry name" value="ClpA_ClpB"/>
</dbReference>
<evidence type="ECO:0000313" key="6">
    <source>
        <dbReference type="Proteomes" id="UP000247409"/>
    </source>
</evidence>
<name>A0A2V3IEL6_9FLOR</name>
<dbReference type="GO" id="GO:0005524">
    <property type="term" value="F:ATP binding"/>
    <property type="evidence" value="ECO:0007669"/>
    <property type="project" value="UniProtKB-KW"/>
</dbReference>
<dbReference type="STRING" id="448386.A0A2V3IEL6"/>
<organism evidence="5 6">
    <name type="scientific">Gracilariopsis chorda</name>
    <dbReference type="NCBI Taxonomy" id="448386"/>
    <lineage>
        <taxon>Eukaryota</taxon>
        <taxon>Rhodophyta</taxon>
        <taxon>Florideophyceae</taxon>
        <taxon>Rhodymeniophycidae</taxon>
        <taxon>Gracilariales</taxon>
        <taxon>Gracilariaceae</taxon>
        <taxon>Gracilariopsis</taxon>
    </lineage>
</organism>
<dbReference type="GO" id="GO:0034605">
    <property type="term" value="P:cellular response to heat"/>
    <property type="evidence" value="ECO:0007669"/>
    <property type="project" value="TreeGrafter"/>
</dbReference>
<dbReference type="GO" id="GO:0005737">
    <property type="term" value="C:cytoplasm"/>
    <property type="evidence" value="ECO:0007669"/>
    <property type="project" value="TreeGrafter"/>
</dbReference>
<protein>
    <submittedName>
        <fullName evidence="5">Chaperone protein ClpB</fullName>
    </submittedName>
</protein>
<keyword evidence="6" id="KW-1185">Reference proteome</keyword>
<keyword evidence="2" id="KW-0067">ATP-binding</keyword>
<dbReference type="Proteomes" id="UP000247409">
    <property type="component" value="Unassembled WGS sequence"/>
</dbReference>
<dbReference type="GO" id="GO:0016887">
    <property type="term" value="F:ATP hydrolysis activity"/>
    <property type="evidence" value="ECO:0007669"/>
    <property type="project" value="InterPro"/>
</dbReference>
<dbReference type="InterPro" id="IPR003959">
    <property type="entry name" value="ATPase_AAA_core"/>
</dbReference>
<proteinExistence type="predicted"/>
<dbReference type="Pfam" id="PF17871">
    <property type="entry name" value="AAA_lid_9"/>
    <property type="match status" value="1"/>
</dbReference>